<reference evidence="1 2" key="1">
    <citation type="submission" date="2018-04" db="EMBL/GenBank/DDBJ databases">
        <title>Chryseobacterium oncorhynchi 701B-08T from rainbow trout, and Chryseobacterium viscerum 687B-08T from diseased fish.</title>
        <authorList>
            <person name="Jeong J.-J."/>
            <person name="Lee Y.J."/>
            <person name="Pathiraja D."/>
            <person name="Park B."/>
            <person name="Choi I.-G."/>
            <person name="Kim K.D."/>
        </authorList>
    </citation>
    <scope>NUCLEOTIDE SEQUENCE [LARGE SCALE GENOMIC DNA]</scope>
    <source>
        <strain evidence="1 2">687B-08</strain>
    </source>
</reference>
<evidence type="ECO:0000313" key="2">
    <source>
        <dbReference type="Proteomes" id="UP000236413"/>
    </source>
</evidence>
<dbReference type="EMBL" id="PPEG02000002">
    <property type="protein sequence ID" value="PWN64154.1"/>
    <property type="molecule type" value="Genomic_DNA"/>
</dbReference>
<proteinExistence type="predicted"/>
<accession>A0A316WRU0</accession>
<comment type="caution">
    <text evidence="1">The sequence shown here is derived from an EMBL/GenBank/DDBJ whole genome shotgun (WGS) entry which is preliminary data.</text>
</comment>
<name>A0A316WRU0_9FLAO</name>
<dbReference type="Pfam" id="PF10626">
    <property type="entry name" value="TraO"/>
    <property type="match status" value="1"/>
</dbReference>
<dbReference type="InterPro" id="IPR018899">
    <property type="entry name" value="Conjug_transposon_Tra0"/>
</dbReference>
<sequence length="187" mass="20725">MNKYIVTIMMVVVSTTGIYAQRLIKGQTGFEATIGLISDKKPLHDYFYLQAGMTINGKNGGYQLWAVEYSRKKHEFESYAIPVETYCGEGGYSFVLLGDHAKNISLNLGVTGVAGYEVINRSERFLPSGAVIQNKDSFIYGGGLRLSLETYLGDHLVMLVQGRTKAVWGTSVERFRPSAGVGLRYIF</sequence>
<evidence type="ECO:0000313" key="1">
    <source>
        <dbReference type="EMBL" id="PWN64154.1"/>
    </source>
</evidence>
<gene>
    <name evidence="1" type="ORF">C1634_006055</name>
</gene>
<dbReference type="AlphaFoldDB" id="A0A316WRU0"/>
<organism evidence="1 2">
    <name type="scientific">Chryseobacterium viscerum</name>
    <dbReference type="NCBI Taxonomy" id="1037377"/>
    <lineage>
        <taxon>Bacteria</taxon>
        <taxon>Pseudomonadati</taxon>
        <taxon>Bacteroidota</taxon>
        <taxon>Flavobacteriia</taxon>
        <taxon>Flavobacteriales</taxon>
        <taxon>Weeksellaceae</taxon>
        <taxon>Chryseobacterium group</taxon>
        <taxon>Chryseobacterium</taxon>
    </lineage>
</organism>
<dbReference type="RefSeq" id="WP_103231316.1">
    <property type="nucleotide sequence ID" value="NZ_PPEG02000002.1"/>
</dbReference>
<dbReference type="Proteomes" id="UP000236413">
    <property type="component" value="Unassembled WGS sequence"/>
</dbReference>
<protein>
    <submittedName>
        <fullName evidence="1">Conjugal transfer protein TraO</fullName>
    </submittedName>
</protein>